<dbReference type="EMBL" id="JBBNAE010000007">
    <property type="protein sequence ID" value="KAK9110590.1"/>
    <property type="molecule type" value="Genomic_DNA"/>
</dbReference>
<accession>A0AAP0NLS4</accession>
<name>A0AAP0NLS4_9MAGN</name>
<evidence type="ECO:0000313" key="4">
    <source>
        <dbReference type="Proteomes" id="UP001417504"/>
    </source>
</evidence>
<dbReference type="Proteomes" id="UP001417504">
    <property type="component" value="Unassembled WGS sequence"/>
</dbReference>
<gene>
    <name evidence="3" type="ORF">Sjap_018650</name>
</gene>
<keyword evidence="4" id="KW-1185">Reference proteome</keyword>
<organism evidence="3 4">
    <name type="scientific">Stephania japonica</name>
    <dbReference type="NCBI Taxonomy" id="461633"/>
    <lineage>
        <taxon>Eukaryota</taxon>
        <taxon>Viridiplantae</taxon>
        <taxon>Streptophyta</taxon>
        <taxon>Embryophyta</taxon>
        <taxon>Tracheophyta</taxon>
        <taxon>Spermatophyta</taxon>
        <taxon>Magnoliopsida</taxon>
        <taxon>Ranunculales</taxon>
        <taxon>Menispermaceae</taxon>
        <taxon>Menispermoideae</taxon>
        <taxon>Cissampelideae</taxon>
        <taxon>Stephania</taxon>
    </lineage>
</organism>
<reference evidence="3 4" key="1">
    <citation type="submission" date="2024-01" db="EMBL/GenBank/DDBJ databases">
        <title>Genome assemblies of Stephania.</title>
        <authorList>
            <person name="Yang L."/>
        </authorList>
    </citation>
    <scope>NUCLEOTIDE SEQUENCE [LARGE SCALE GENOMIC DNA]</scope>
    <source>
        <strain evidence="3">QJT</strain>
        <tissue evidence="3">Leaf</tissue>
    </source>
</reference>
<evidence type="ECO:0000313" key="3">
    <source>
        <dbReference type="EMBL" id="KAK9110590.1"/>
    </source>
</evidence>
<dbReference type="PANTHER" id="PTHR10906">
    <property type="entry name" value="SECY/SEC61-ALPHA FAMILY MEMBER"/>
    <property type="match status" value="1"/>
</dbReference>
<evidence type="ECO:0000256" key="1">
    <source>
        <dbReference type="ARBA" id="ARBA00004454"/>
    </source>
</evidence>
<dbReference type="GO" id="GO:0015031">
    <property type="term" value="P:protein transport"/>
    <property type="evidence" value="ECO:0007669"/>
    <property type="project" value="InterPro"/>
</dbReference>
<dbReference type="AlphaFoldDB" id="A0AAP0NLS4"/>
<protein>
    <submittedName>
        <fullName evidence="3">Uncharacterized protein</fullName>
    </submittedName>
</protein>
<dbReference type="GO" id="GO:0009535">
    <property type="term" value="C:chloroplast thylakoid membrane"/>
    <property type="evidence" value="ECO:0007669"/>
    <property type="project" value="UniProtKB-SubCell"/>
</dbReference>
<dbReference type="InterPro" id="IPR023201">
    <property type="entry name" value="SecY_dom_sf"/>
</dbReference>
<dbReference type="Gene3D" id="1.10.3370.10">
    <property type="entry name" value="SecY subunit domain"/>
    <property type="match status" value="1"/>
</dbReference>
<keyword evidence="2" id="KW-0812">Transmembrane</keyword>
<keyword evidence="2" id="KW-0472">Membrane</keyword>
<feature type="transmembrane region" description="Helical" evidence="2">
    <location>
        <begin position="118"/>
        <end position="137"/>
    </location>
</feature>
<dbReference type="SUPFAM" id="SSF103491">
    <property type="entry name" value="Preprotein translocase SecY subunit"/>
    <property type="match status" value="1"/>
</dbReference>
<sequence length="140" mass="15078">MDIAEPIVAPAAAAETAIAATQVAGEIIRLTATTSSIILPNITSQELAAKGYALGYVISLLIATNMWETIIWKAFSLTTINAGRGAEFEGVVIALFNLLITCNDKVQALREAFYRQNLPNATNLLATVLIFLIVIYFQGF</sequence>
<proteinExistence type="predicted"/>
<comment type="caution">
    <text evidence="3">The sequence shown here is derived from an EMBL/GenBank/DDBJ whole genome shotgun (WGS) entry which is preliminary data.</text>
</comment>
<dbReference type="InterPro" id="IPR002208">
    <property type="entry name" value="SecY/SEC61-alpha"/>
</dbReference>
<comment type="subcellular location">
    <subcellularLocation>
        <location evidence="1">Plastid</location>
        <location evidence="1">Chloroplast thylakoid membrane</location>
        <topology evidence="1">Multi-pass membrane protein</topology>
    </subcellularLocation>
</comment>
<evidence type="ECO:0000256" key="2">
    <source>
        <dbReference type="SAM" id="Phobius"/>
    </source>
</evidence>
<keyword evidence="2" id="KW-1133">Transmembrane helix</keyword>